<dbReference type="Proteomes" id="UP000019335">
    <property type="component" value="Unassembled WGS sequence"/>
</dbReference>
<evidence type="ECO:0000259" key="1">
    <source>
        <dbReference type="Pfam" id="PF17846"/>
    </source>
</evidence>
<keyword evidence="3" id="KW-1185">Reference proteome</keyword>
<sequence length="165" mass="19495">MLREMLRLQFKPLKFHPTFGPRFDLERIIDDYVLMCMFVGNDFIPHLPHMDIADGALNMMMAVYREAVPSLLGGYITDKAKVHQGRLELFLREIARREPLYFQYRAKEDKDPQWQGDGYKDHYYQSKLGIPPGESEASQQARRDVARSYLEGLYWVLTYYHEGVR</sequence>
<evidence type="ECO:0000313" key="3">
    <source>
        <dbReference type="Proteomes" id="UP000019335"/>
    </source>
</evidence>
<dbReference type="GO" id="GO:0003723">
    <property type="term" value="F:RNA binding"/>
    <property type="evidence" value="ECO:0007669"/>
    <property type="project" value="TreeGrafter"/>
</dbReference>
<organism evidence="2 3">
    <name type="scientific">Nannochloropsis gaditana</name>
    <dbReference type="NCBI Taxonomy" id="72520"/>
    <lineage>
        <taxon>Eukaryota</taxon>
        <taxon>Sar</taxon>
        <taxon>Stramenopiles</taxon>
        <taxon>Ochrophyta</taxon>
        <taxon>Eustigmatophyceae</taxon>
        <taxon>Eustigmatales</taxon>
        <taxon>Monodopsidaceae</taxon>
        <taxon>Nannochloropsis</taxon>
    </lineage>
</organism>
<gene>
    <name evidence="2" type="ORF">Naga_101973g1</name>
</gene>
<feature type="domain" description="Xrn1 helical" evidence="1">
    <location>
        <begin position="117"/>
        <end position="164"/>
    </location>
</feature>
<comment type="caution">
    <text evidence="2">The sequence shown here is derived from an EMBL/GenBank/DDBJ whole genome shotgun (WGS) entry which is preliminary data.</text>
</comment>
<accession>W7T227</accession>
<name>W7T227_9STRA</name>
<dbReference type="GO" id="GO:0005634">
    <property type="term" value="C:nucleus"/>
    <property type="evidence" value="ECO:0007669"/>
    <property type="project" value="TreeGrafter"/>
</dbReference>
<dbReference type="OrthoDB" id="372487at2759"/>
<keyword evidence="2" id="KW-0269">Exonuclease</keyword>
<reference evidence="2 3" key="1">
    <citation type="journal article" date="2014" name="Mol. Plant">
        <title>Chromosome Scale Genome Assembly and Transcriptome Profiling of Nannochloropsis gaditana in Nitrogen Depletion.</title>
        <authorList>
            <person name="Corteggiani Carpinelli E."/>
            <person name="Telatin A."/>
            <person name="Vitulo N."/>
            <person name="Forcato C."/>
            <person name="D'Angelo M."/>
            <person name="Schiavon R."/>
            <person name="Vezzi A."/>
            <person name="Giacometti G.M."/>
            <person name="Morosinotto T."/>
            <person name="Valle G."/>
        </authorList>
    </citation>
    <scope>NUCLEOTIDE SEQUENCE [LARGE SCALE GENOMIC DNA]</scope>
    <source>
        <strain evidence="2 3">B-31</strain>
    </source>
</reference>
<dbReference type="EMBL" id="AZIL01002789">
    <property type="protein sequence ID" value="EWM20807.1"/>
    <property type="molecule type" value="Genomic_DNA"/>
</dbReference>
<dbReference type="InterPro" id="IPR027073">
    <property type="entry name" value="5_3_exoribonuclease"/>
</dbReference>
<dbReference type="GO" id="GO:0000956">
    <property type="term" value="P:nuclear-transcribed mRNA catabolic process"/>
    <property type="evidence" value="ECO:0007669"/>
    <property type="project" value="TreeGrafter"/>
</dbReference>
<keyword evidence="2" id="KW-0540">Nuclease</keyword>
<dbReference type="PANTHER" id="PTHR12341">
    <property type="entry name" value="5'-&gt;3' EXORIBONUCLEASE"/>
    <property type="match status" value="1"/>
</dbReference>
<protein>
    <submittedName>
        <fullName evidence="2">Dhm exonuclease</fullName>
    </submittedName>
</protein>
<dbReference type="GO" id="GO:0004534">
    <property type="term" value="F:5'-3' RNA exonuclease activity"/>
    <property type="evidence" value="ECO:0007669"/>
    <property type="project" value="TreeGrafter"/>
</dbReference>
<dbReference type="AlphaFoldDB" id="W7T227"/>
<proteinExistence type="predicted"/>
<keyword evidence="2" id="KW-0378">Hydrolase</keyword>
<evidence type="ECO:0000313" key="2">
    <source>
        <dbReference type="EMBL" id="EWM20807.1"/>
    </source>
</evidence>
<dbReference type="Pfam" id="PF17846">
    <property type="entry name" value="XRN_M"/>
    <property type="match status" value="2"/>
</dbReference>
<feature type="domain" description="Xrn1 helical" evidence="1">
    <location>
        <begin position="23"/>
        <end position="110"/>
    </location>
</feature>
<dbReference type="InterPro" id="IPR041412">
    <property type="entry name" value="Xrn1_helical"/>
</dbReference>